<accession>A0AA41XBF9</accession>
<keyword evidence="3" id="KW-1185">Reference proteome</keyword>
<gene>
    <name evidence="2" type="ORF">NK662_10440</name>
</gene>
<dbReference type="EMBL" id="JANCLT010000004">
    <property type="protein sequence ID" value="MCP8968956.1"/>
    <property type="molecule type" value="Genomic_DNA"/>
</dbReference>
<feature type="transmembrane region" description="Helical" evidence="1">
    <location>
        <begin position="29"/>
        <end position="47"/>
    </location>
</feature>
<keyword evidence="1" id="KW-0812">Transmembrane</keyword>
<evidence type="ECO:0000256" key="1">
    <source>
        <dbReference type="SAM" id="Phobius"/>
    </source>
</evidence>
<protein>
    <submittedName>
        <fullName evidence="2">Uncharacterized protein</fullName>
    </submittedName>
</protein>
<dbReference type="Proteomes" id="UP001156102">
    <property type="component" value="Unassembled WGS sequence"/>
</dbReference>
<name>A0AA41XBF9_9BACI</name>
<feature type="transmembrane region" description="Helical" evidence="1">
    <location>
        <begin position="7"/>
        <end position="23"/>
    </location>
</feature>
<keyword evidence="1" id="KW-0472">Membrane</keyword>
<evidence type="ECO:0000313" key="3">
    <source>
        <dbReference type="Proteomes" id="UP001156102"/>
    </source>
</evidence>
<keyword evidence="1" id="KW-1133">Transmembrane helix</keyword>
<organism evidence="2 3">
    <name type="scientific">Ectobacillus ponti</name>
    <dbReference type="NCBI Taxonomy" id="2961894"/>
    <lineage>
        <taxon>Bacteria</taxon>
        <taxon>Bacillati</taxon>
        <taxon>Bacillota</taxon>
        <taxon>Bacilli</taxon>
        <taxon>Bacillales</taxon>
        <taxon>Bacillaceae</taxon>
        <taxon>Ectobacillus</taxon>
    </lineage>
</organism>
<evidence type="ECO:0000313" key="2">
    <source>
        <dbReference type="EMBL" id="MCP8968956.1"/>
    </source>
</evidence>
<dbReference type="RefSeq" id="WP_254758862.1">
    <property type="nucleotide sequence ID" value="NZ_JANCLT010000004.1"/>
</dbReference>
<comment type="caution">
    <text evidence="2">The sequence shown here is derived from an EMBL/GenBank/DDBJ whole genome shotgun (WGS) entry which is preliminary data.</text>
</comment>
<reference evidence="2" key="1">
    <citation type="submission" date="2022-07" db="EMBL/GenBank/DDBJ databases">
        <authorList>
            <person name="Li W.-J."/>
            <person name="Deng Q.-Q."/>
        </authorList>
    </citation>
    <scope>NUCLEOTIDE SEQUENCE</scope>
    <source>
        <strain evidence="2">SYSU M60031</strain>
    </source>
</reference>
<proteinExistence type="predicted"/>
<dbReference type="AlphaFoldDB" id="A0AA41XBF9"/>
<sequence>MKHILPLFCLEMLTVLLLAYRAYTRWEFSLILCIGLVVLAVVLLVAFHKQYEKCREPEAGK</sequence>